<keyword evidence="9" id="KW-1185">Reference proteome</keyword>
<evidence type="ECO:0000256" key="5">
    <source>
        <dbReference type="SAM" id="Phobius"/>
    </source>
</evidence>
<gene>
    <name evidence="8" type="ORF">K2173_005086</name>
</gene>
<feature type="domain" description="Protein kinase" evidence="7">
    <location>
        <begin position="341"/>
        <end position="619"/>
    </location>
</feature>
<keyword evidence="3" id="KW-0547">Nucleotide-binding</keyword>
<dbReference type="InterPro" id="IPR000719">
    <property type="entry name" value="Prot_kinase_dom"/>
</dbReference>
<protein>
    <recommendedName>
        <fullName evidence="7">Protein kinase domain-containing protein</fullName>
    </recommendedName>
</protein>
<evidence type="ECO:0000259" key="7">
    <source>
        <dbReference type="PROSITE" id="PS50011"/>
    </source>
</evidence>
<dbReference type="Pfam" id="PF13947">
    <property type="entry name" value="GUB_WAK_bind"/>
    <property type="match status" value="1"/>
</dbReference>
<dbReference type="Gene3D" id="3.30.200.20">
    <property type="entry name" value="Phosphorylase Kinase, domain 1"/>
    <property type="match status" value="1"/>
</dbReference>
<evidence type="ECO:0000256" key="1">
    <source>
        <dbReference type="ARBA" id="ARBA00004167"/>
    </source>
</evidence>
<dbReference type="GO" id="GO:0004672">
    <property type="term" value="F:protein kinase activity"/>
    <property type="evidence" value="ECO:0007669"/>
    <property type="project" value="InterPro"/>
</dbReference>
<dbReference type="Pfam" id="PF07714">
    <property type="entry name" value="PK_Tyr_Ser-Thr"/>
    <property type="match status" value="1"/>
</dbReference>
<dbReference type="PANTHER" id="PTHR46008:SF2">
    <property type="entry name" value="LEAF RUST 10 DISEASE-RESISTANCE LOCUS RECEPTOR-LIKE PROTEIN KINASE-LIKE 1.4"/>
    <property type="match status" value="1"/>
</dbReference>
<dbReference type="InterPro" id="IPR001245">
    <property type="entry name" value="Ser-Thr/Tyr_kinase_cat_dom"/>
</dbReference>
<feature type="signal peptide" evidence="6">
    <location>
        <begin position="1"/>
        <end position="24"/>
    </location>
</feature>
<evidence type="ECO:0000256" key="3">
    <source>
        <dbReference type="ARBA" id="ARBA00022741"/>
    </source>
</evidence>
<keyword evidence="2 6" id="KW-0732">Signal</keyword>
<keyword evidence="4" id="KW-0067">ATP-binding</keyword>
<dbReference type="PANTHER" id="PTHR46008">
    <property type="entry name" value="LEAF RUST 10 DISEASE-RESISTANCE LOCUS RECEPTOR-LIKE PROTEIN KINASE-LIKE 1.4"/>
    <property type="match status" value="1"/>
</dbReference>
<dbReference type="InterPro" id="IPR011009">
    <property type="entry name" value="Kinase-like_dom_sf"/>
</dbReference>
<dbReference type="EMBL" id="JAIWQS010000008">
    <property type="protein sequence ID" value="KAJ8898767.1"/>
    <property type="molecule type" value="Genomic_DNA"/>
</dbReference>
<proteinExistence type="predicted"/>
<dbReference type="AlphaFoldDB" id="A0AAV8UBT6"/>
<dbReference type="InterPro" id="IPR025287">
    <property type="entry name" value="WAK_GUB"/>
</dbReference>
<keyword evidence="5" id="KW-0812">Transmembrane</keyword>
<evidence type="ECO:0000313" key="8">
    <source>
        <dbReference type="EMBL" id="KAJ8898767.1"/>
    </source>
</evidence>
<reference evidence="8 9" key="1">
    <citation type="submission" date="2021-09" db="EMBL/GenBank/DDBJ databases">
        <title>Genomic insights and catalytic innovation underlie evolution of tropane alkaloids biosynthesis.</title>
        <authorList>
            <person name="Wang Y.-J."/>
            <person name="Tian T."/>
            <person name="Huang J.-P."/>
            <person name="Huang S.-X."/>
        </authorList>
    </citation>
    <scope>NUCLEOTIDE SEQUENCE [LARGE SCALE GENOMIC DNA]</scope>
    <source>
        <strain evidence="8">KIB-2018</strain>
        <tissue evidence="8">Leaf</tissue>
    </source>
</reference>
<dbReference type="Proteomes" id="UP001159364">
    <property type="component" value="Linkage Group LG08"/>
</dbReference>
<feature type="transmembrane region" description="Helical" evidence="5">
    <location>
        <begin position="277"/>
        <end position="300"/>
    </location>
</feature>
<evidence type="ECO:0000313" key="9">
    <source>
        <dbReference type="Proteomes" id="UP001159364"/>
    </source>
</evidence>
<comment type="caution">
    <text evidence="8">The sequence shown here is derived from an EMBL/GenBank/DDBJ whole genome shotgun (WGS) entry which is preliminary data.</text>
</comment>
<dbReference type="GO" id="GO:0030247">
    <property type="term" value="F:polysaccharide binding"/>
    <property type="evidence" value="ECO:0007669"/>
    <property type="project" value="InterPro"/>
</dbReference>
<name>A0AAV8UBT6_9ROSI</name>
<evidence type="ECO:0000256" key="4">
    <source>
        <dbReference type="ARBA" id="ARBA00022840"/>
    </source>
</evidence>
<dbReference type="GO" id="GO:0005524">
    <property type="term" value="F:ATP binding"/>
    <property type="evidence" value="ECO:0007669"/>
    <property type="project" value="UniProtKB-KW"/>
</dbReference>
<organism evidence="8 9">
    <name type="scientific">Erythroxylum novogranatense</name>
    <dbReference type="NCBI Taxonomy" id="1862640"/>
    <lineage>
        <taxon>Eukaryota</taxon>
        <taxon>Viridiplantae</taxon>
        <taxon>Streptophyta</taxon>
        <taxon>Embryophyta</taxon>
        <taxon>Tracheophyta</taxon>
        <taxon>Spermatophyta</taxon>
        <taxon>Magnoliopsida</taxon>
        <taxon>eudicotyledons</taxon>
        <taxon>Gunneridae</taxon>
        <taxon>Pentapetalae</taxon>
        <taxon>rosids</taxon>
        <taxon>fabids</taxon>
        <taxon>Malpighiales</taxon>
        <taxon>Erythroxylaceae</taxon>
        <taxon>Erythroxylum</taxon>
    </lineage>
</organism>
<dbReference type="SMART" id="SM00220">
    <property type="entry name" value="S_TKc"/>
    <property type="match status" value="1"/>
</dbReference>
<comment type="subcellular location">
    <subcellularLocation>
        <location evidence="1">Membrane</location>
        <topology evidence="1">Single-pass membrane protein</topology>
    </subcellularLocation>
</comment>
<sequence length="632" mass="68740">MLPVGIVSALVFFTLLYQSPVSHSLQEPLLVSSKQCNETCGQLHVPFPFHLNTSCASVSNAFRLFCTNSTLSLIIDSESYRVLEFFSDGLLLEFPGSSTCRQYNDLNSLAFTGNNYFGLSIDNVIGLYDCEDSSLCKATCEAIDLPGCDGRADGSTACCYPLSDHSAWHIGDGFSVFSKFGCRGFSSWVVSRGSNSGKRGVKLEWAVPGNLSKRACAGKANIVNATTVQEGIRCKCQDGYVGDGFASGAGCLKYTLKDGEEANGSASHTRRHNDRTVTILAGVIGPLFVIGSLIALLYLLKRPVKAGTYENGHFHSTVSFRKASRTRLFTYNELKKATKGFEDGQKLVSTTTGIMYAGVLGDGSHVAVHKIHCQDETDFIQALSKVEALSSLSHRNLARVIGCCIDSGYTLLVVYEYPANGTLSDHLHPNNGGQNVGLGWHRRLNIAAETASILAFLQYELSPPIFHNELTCGCLFLDINSSAKIAGFRLGNESHLHEKYAGLLNQRNDVYDFGVLLLEMVTGSKHKDLPAMALKKIRSGKLEEIVDPGLYYHEQSSFCREQIQIVADLATRCLLFGGDGKIGITEVAREMVRITKEGIDGNSKRGPALEETFSNSSLLQMISMSPDSMLVP</sequence>
<dbReference type="SUPFAM" id="SSF56112">
    <property type="entry name" value="Protein kinase-like (PK-like)"/>
    <property type="match status" value="1"/>
</dbReference>
<accession>A0AAV8UBT6</accession>
<evidence type="ECO:0000256" key="6">
    <source>
        <dbReference type="SAM" id="SignalP"/>
    </source>
</evidence>
<dbReference type="PROSITE" id="PS50011">
    <property type="entry name" value="PROTEIN_KINASE_DOM"/>
    <property type="match status" value="1"/>
</dbReference>
<keyword evidence="5" id="KW-0472">Membrane</keyword>
<feature type="chain" id="PRO_5043642235" description="Protein kinase domain-containing protein" evidence="6">
    <location>
        <begin position="25"/>
        <end position="632"/>
    </location>
</feature>
<evidence type="ECO:0000256" key="2">
    <source>
        <dbReference type="ARBA" id="ARBA00022729"/>
    </source>
</evidence>
<keyword evidence="5" id="KW-1133">Transmembrane helix</keyword>
<dbReference type="Gene3D" id="1.10.510.10">
    <property type="entry name" value="Transferase(Phosphotransferase) domain 1"/>
    <property type="match status" value="1"/>
</dbReference>
<dbReference type="GO" id="GO:0016020">
    <property type="term" value="C:membrane"/>
    <property type="evidence" value="ECO:0007669"/>
    <property type="project" value="UniProtKB-SubCell"/>
</dbReference>